<dbReference type="CDD" id="cd05259">
    <property type="entry name" value="PCBER_SDR_a"/>
    <property type="match status" value="1"/>
</dbReference>
<dbReference type="InterPro" id="IPR008030">
    <property type="entry name" value="NmrA-like"/>
</dbReference>
<dbReference type="GO" id="GO:0016491">
    <property type="term" value="F:oxidoreductase activity"/>
    <property type="evidence" value="ECO:0007669"/>
    <property type="project" value="UniProtKB-KW"/>
</dbReference>
<sequence>MDAIKNVAIVGASGDLGRRVLNALIKSGTFNVTVVKRASSSASFPDSVVVRTADLSSVESVTAAFEGQDAVVSTIGIEAVLGQSVLVEAAVAANVKRFLPSDFGCDMDNPKAGPLPVFGYKTAIHKALRDAAAAKPDFTYSLVCNGAFLDWGLEKNFLLNWMDSKPKLYDGGNNLFSATTLDTIGQAVVGVLKHPKETKNRFVYVKDIDVSQIQLLNIAKKVNPGKTYEEPIPFDTAALETSAYESLSKGQVTQEAMYSFLFRAIFGPPEYGARFTKTDNELLGVKGMTEADLEALFKSLNHGPK</sequence>
<gene>
    <name evidence="4" type="ORF">JMJ35_008797</name>
</gene>
<keyword evidence="1" id="KW-0521">NADP</keyword>
<dbReference type="Proteomes" id="UP001166286">
    <property type="component" value="Unassembled WGS sequence"/>
</dbReference>
<dbReference type="Pfam" id="PF05368">
    <property type="entry name" value="NmrA"/>
    <property type="match status" value="1"/>
</dbReference>
<protein>
    <recommendedName>
        <fullName evidence="3">NmrA-like domain-containing protein</fullName>
    </recommendedName>
</protein>
<dbReference type="Gene3D" id="3.40.50.720">
    <property type="entry name" value="NAD(P)-binding Rossmann-like Domain"/>
    <property type="match status" value="1"/>
</dbReference>
<keyword evidence="5" id="KW-1185">Reference proteome</keyword>
<feature type="domain" description="NmrA-like" evidence="3">
    <location>
        <begin position="5"/>
        <end position="227"/>
    </location>
</feature>
<proteinExistence type="predicted"/>
<name>A0AA39QVB9_9LECA</name>
<dbReference type="PANTHER" id="PTHR47706:SF1">
    <property type="entry name" value="CIPA-LIKE, PUTATIVE (AFU_ORTHOLOGUE AFUA_1G12460)-RELATED"/>
    <property type="match status" value="1"/>
</dbReference>
<organism evidence="4 5">
    <name type="scientific">Cladonia borealis</name>
    <dbReference type="NCBI Taxonomy" id="184061"/>
    <lineage>
        <taxon>Eukaryota</taxon>
        <taxon>Fungi</taxon>
        <taxon>Dikarya</taxon>
        <taxon>Ascomycota</taxon>
        <taxon>Pezizomycotina</taxon>
        <taxon>Lecanoromycetes</taxon>
        <taxon>OSLEUM clade</taxon>
        <taxon>Lecanoromycetidae</taxon>
        <taxon>Lecanorales</taxon>
        <taxon>Lecanorineae</taxon>
        <taxon>Cladoniaceae</taxon>
        <taxon>Cladonia</taxon>
    </lineage>
</organism>
<evidence type="ECO:0000313" key="4">
    <source>
        <dbReference type="EMBL" id="KAK0508521.1"/>
    </source>
</evidence>
<dbReference type="Gene3D" id="3.90.25.10">
    <property type="entry name" value="UDP-galactose 4-epimerase, domain 1"/>
    <property type="match status" value="1"/>
</dbReference>
<dbReference type="EMBL" id="JAFEKC020000020">
    <property type="protein sequence ID" value="KAK0508521.1"/>
    <property type="molecule type" value="Genomic_DNA"/>
</dbReference>
<dbReference type="InterPro" id="IPR051609">
    <property type="entry name" value="NmrA/Isoflavone_reductase-like"/>
</dbReference>
<evidence type="ECO:0000313" key="5">
    <source>
        <dbReference type="Proteomes" id="UP001166286"/>
    </source>
</evidence>
<accession>A0AA39QVB9</accession>
<dbReference type="AlphaFoldDB" id="A0AA39QVB9"/>
<reference evidence="4" key="1">
    <citation type="submission" date="2023-03" db="EMBL/GenBank/DDBJ databases">
        <title>Complete genome of Cladonia borealis.</title>
        <authorList>
            <person name="Park H."/>
        </authorList>
    </citation>
    <scope>NUCLEOTIDE SEQUENCE</scope>
    <source>
        <strain evidence="4">ANT050790</strain>
    </source>
</reference>
<dbReference type="PANTHER" id="PTHR47706">
    <property type="entry name" value="NMRA-LIKE FAMILY PROTEIN"/>
    <property type="match status" value="1"/>
</dbReference>
<keyword evidence="2" id="KW-0560">Oxidoreductase</keyword>
<evidence type="ECO:0000256" key="1">
    <source>
        <dbReference type="ARBA" id="ARBA00022857"/>
    </source>
</evidence>
<comment type="caution">
    <text evidence="4">The sequence shown here is derived from an EMBL/GenBank/DDBJ whole genome shotgun (WGS) entry which is preliminary data.</text>
</comment>
<evidence type="ECO:0000256" key="2">
    <source>
        <dbReference type="ARBA" id="ARBA00023002"/>
    </source>
</evidence>
<dbReference type="InterPro" id="IPR036291">
    <property type="entry name" value="NAD(P)-bd_dom_sf"/>
</dbReference>
<dbReference type="SUPFAM" id="SSF51735">
    <property type="entry name" value="NAD(P)-binding Rossmann-fold domains"/>
    <property type="match status" value="1"/>
</dbReference>
<evidence type="ECO:0000259" key="3">
    <source>
        <dbReference type="Pfam" id="PF05368"/>
    </source>
</evidence>
<dbReference type="InterPro" id="IPR045312">
    <property type="entry name" value="PCBER-like"/>
</dbReference>